<keyword evidence="8 10" id="KW-0472">Membrane</keyword>
<evidence type="ECO:0000256" key="6">
    <source>
        <dbReference type="ARBA" id="ARBA00022946"/>
    </source>
</evidence>
<feature type="transmembrane region" description="Helical" evidence="10">
    <location>
        <begin position="329"/>
        <end position="350"/>
    </location>
</feature>
<dbReference type="InterPro" id="IPR021825">
    <property type="entry name" value="RETICULATA-related"/>
</dbReference>
<dbReference type="Proteomes" id="UP000825935">
    <property type="component" value="Chromosome 9"/>
</dbReference>
<evidence type="ECO:0000256" key="4">
    <source>
        <dbReference type="ARBA" id="ARBA00022640"/>
    </source>
</evidence>
<evidence type="ECO:0000256" key="8">
    <source>
        <dbReference type="ARBA" id="ARBA00023136"/>
    </source>
</evidence>
<dbReference type="Pfam" id="PF11891">
    <property type="entry name" value="RETICULATA-like"/>
    <property type="match status" value="1"/>
</dbReference>
<comment type="similarity">
    <text evidence="2">Belongs to the RETICULATA family.</text>
</comment>
<evidence type="ECO:0000256" key="9">
    <source>
        <dbReference type="SAM" id="MobiDB-lite"/>
    </source>
</evidence>
<protein>
    <submittedName>
        <fullName evidence="11">Uncharacterized protein</fullName>
    </submittedName>
</protein>
<reference evidence="11" key="1">
    <citation type="submission" date="2021-08" db="EMBL/GenBank/DDBJ databases">
        <title>WGS assembly of Ceratopteris richardii.</title>
        <authorList>
            <person name="Marchant D.B."/>
            <person name="Chen G."/>
            <person name="Jenkins J."/>
            <person name="Shu S."/>
            <person name="Leebens-Mack J."/>
            <person name="Grimwood J."/>
            <person name="Schmutz J."/>
            <person name="Soltis P."/>
            <person name="Soltis D."/>
            <person name="Chen Z.-H."/>
        </authorList>
    </citation>
    <scope>NUCLEOTIDE SEQUENCE</scope>
    <source>
        <strain evidence="11">Whitten #5841</strain>
        <tissue evidence="11">Leaf</tissue>
    </source>
</reference>
<evidence type="ECO:0000313" key="11">
    <source>
        <dbReference type="EMBL" id="KAH7428495.1"/>
    </source>
</evidence>
<evidence type="ECO:0000256" key="7">
    <source>
        <dbReference type="ARBA" id="ARBA00022989"/>
    </source>
</evidence>
<evidence type="ECO:0000256" key="1">
    <source>
        <dbReference type="ARBA" id="ARBA00004508"/>
    </source>
</evidence>
<dbReference type="GO" id="GO:0099402">
    <property type="term" value="P:plant organ development"/>
    <property type="evidence" value="ECO:0007669"/>
    <property type="project" value="TreeGrafter"/>
</dbReference>
<comment type="subcellular location">
    <subcellularLocation>
        <location evidence="1">Plastid</location>
        <location evidence="1">Chloroplast membrane</location>
        <topology evidence="1">Multi-pass membrane protein</topology>
    </subcellularLocation>
</comment>
<feature type="compositionally biased region" description="Gly residues" evidence="9">
    <location>
        <begin position="109"/>
        <end position="130"/>
    </location>
</feature>
<proteinExistence type="inferred from homology"/>
<evidence type="ECO:0000256" key="10">
    <source>
        <dbReference type="SAM" id="Phobius"/>
    </source>
</evidence>
<keyword evidence="7 10" id="KW-1133">Transmembrane helix</keyword>
<comment type="caution">
    <text evidence="11">The sequence shown here is derived from an EMBL/GenBank/DDBJ whole genome shotgun (WGS) entry which is preliminary data.</text>
</comment>
<evidence type="ECO:0000313" key="12">
    <source>
        <dbReference type="Proteomes" id="UP000825935"/>
    </source>
</evidence>
<organism evidence="11 12">
    <name type="scientific">Ceratopteris richardii</name>
    <name type="common">Triangle waterfern</name>
    <dbReference type="NCBI Taxonomy" id="49495"/>
    <lineage>
        <taxon>Eukaryota</taxon>
        <taxon>Viridiplantae</taxon>
        <taxon>Streptophyta</taxon>
        <taxon>Embryophyta</taxon>
        <taxon>Tracheophyta</taxon>
        <taxon>Polypodiopsida</taxon>
        <taxon>Polypodiidae</taxon>
        <taxon>Polypodiales</taxon>
        <taxon>Pteridineae</taxon>
        <taxon>Pteridaceae</taxon>
        <taxon>Parkerioideae</taxon>
        <taxon>Ceratopteris</taxon>
    </lineage>
</organism>
<keyword evidence="12" id="KW-1185">Reference proteome</keyword>
<accession>A0A8T2U4C6</accession>
<evidence type="ECO:0000256" key="2">
    <source>
        <dbReference type="ARBA" id="ARBA00010793"/>
    </source>
</evidence>
<dbReference type="OMA" id="IGTFFYK"/>
<dbReference type="AlphaFoldDB" id="A0A8T2U4C6"/>
<evidence type="ECO:0000256" key="3">
    <source>
        <dbReference type="ARBA" id="ARBA00022528"/>
    </source>
</evidence>
<dbReference type="PANTHER" id="PTHR31038:SF10">
    <property type="entry name" value="OS04G0524400 PROTEIN"/>
    <property type="match status" value="1"/>
</dbReference>
<name>A0A8T2U4C6_CERRI</name>
<dbReference type="PANTHER" id="PTHR31038">
    <property type="entry name" value="EXPRESSED PROTEIN-RELATED"/>
    <property type="match status" value="1"/>
</dbReference>
<sequence>MTVCSQIVATVSFCGRKSGFDAGFSESTRALPFNANACKLKAGCARARPTVCRSRLLLLCVKCDGSVESESSVELVDDQHQIGYTSFANELTESDTSDNISEKRFHAETGGGNNSGKGNNGRFSGGGDGDGGGDDEDDGDHSHSELDKEYGRLLKSDEINAQLRAEGLTLPPDMAEAAKALGLRSLVLDRFIRLQGAAWPLGSAIRGSTMLRNRMLADQSFLFKLLTEIAIDSGCATIAEVKQRGDDFWNEFELFMADLVVGVVVDAALVSMLAPYIQFRRPATAAGVAGALSRTLQSLPSSVFEAATPGRTYSIQQRVASYFYKGLQYGAVGFGCGVIGQGIANMIMLLKRKLKKSDTDVPVPPLFKSALLWGVFLGVSSNTRYQIVNGLERVVEGASLSKRLPVIAMAFTICIRFANNIYGGMQFVDWARLSGVQ</sequence>
<gene>
    <name evidence="11" type="ORF">KP509_09G004500</name>
</gene>
<keyword evidence="6" id="KW-0809">Transit peptide</keyword>
<keyword evidence="4" id="KW-0934">Plastid</keyword>
<feature type="region of interest" description="Disordered" evidence="9">
    <location>
        <begin position="104"/>
        <end position="144"/>
    </location>
</feature>
<dbReference type="GO" id="GO:0009706">
    <property type="term" value="C:chloroplast inner membrane"/>
    <property type="evidence" value="ECO:0007669"/>
    <property type="project" value="TreeGrafter"/>
</dbReference>
<evidence type="ECO:0000256" key="5">
    <source>
        <dbReference type="ARBA" id="ARBA00022692"/>
    </source>
</evidence>
<dbReference type="OrthoDB" id="205639at2759"/>
<keyword evidence="3" id="KW-0150">Chloroplast</keyword>
<keyword evidence="5 10" id="KW-0812">Transmembrane</keyword>
<dbReference type="EMBL" id="CM035414">
    <property type="protein sequence ID" value="KAH7428495.1"/>
    <property type="molecule type" value="Genomic_DNA"/>
</dbReference>